<keyword evidence="1" id="KW-1133">Transmembrane helix</keyword>
<dbReference type="SMART" id="SM00271">
    <property type="entry name" value="DnaJ"/>
    <property type="match status" value="1"/>
</dbReference>
<evidence type="ECO:0000313" key="4">
    <source>
        <dbReference type="Proteomes" id="UP000194236"/>
    </source>
</evidence>
<dbReference type="Pfam" id="PF00226">
    <property type="entry name" value="DnaJ"/>
    <property type="match status" value="1"/>
</dbReference>
<feature type="transmembrane region" description="Helical" evidence="1">
    <location>
        <begin position="215"/>
        <end position="232"/>
    </location>
</feature>
<feature type="domain" description="J" evidence="2">
    <location>
        <begin position="39"/>
        <end position="103"/>
    </location>
</feature>
<dbReference type="Proteomes" id="UP000194236">
    <property type="component" value="Unassembled WGS sequence"/>
</dbReference>
<evidence type="ECO:0000259" key="2">
    <source>
        <dbReference type="PROSITE" id="PS50076"/>
    </source>
</evidence>
<dbReference type="InterPro" id="IPR018253">
    <property type="entry name" value="DnaJ_domain_CS"/>
</dbReference>
<gene>
    <name evidence="3" type="ORF">BLA29_000722</name>
</gene>
<dbReference type="PROSITE" id="PS50076">
    <property type="entry name" value="DNAJ_2"/>
    <property type="match status" value="1"/>
</dbReference>
<sequence>MNSKIFNTKLPYVMKTFGSGPIVYPQRFSSRQRNNQNRCNYDVLGIKPNASAAEIKNAYYEKSKKYHPDLNKEPGSDQKFQEISSAYETLSNEDSRSDYDISRGYSSTNIIHNNPTSRNHDFDNYTIYTRNIYRRMKRKEFENAHRKSSSTTDKHYNIHDGKDFRKRYAEEEAFYQSLDETLKRKYEEYYVRKANEMKKENDPVKTDVVKSESQILIVASILIFFVAMNTIIDDICFRSTDRKDSSSPSLALKKE</sequence>
<name>A0A1Y3BNF9_EURMA</name>
<dbReference type="CDD" id="cd06257">
    <property type="entry name" value="DnaJ"/>
    <property type="match status" value="1"/>
</dbReference>
<dbReference type="PROSITE" id="PS00636">
    <property type="entry name" value="DNAJ_1"/>
    <property type="match status" value="1"/>
</dbReference>
<evidence type="ECO:0000256" key="1">
    <source>
        <dbReference type="SAM" id="Phobius"/>
    </source>
</evidence>
<proteinExistence type="predicted"/>
<dbReference type="EMBL" id="MUJZ01008127">
    <property type="protein sequence ID" value="OTF82511.1"/>
    <property type="molecule type" value="Genomic_DNA"/>
</dbReference>
<dbReference type="InterPro" id="IPR036869">
    <property type="entry name" value="J_dom_sf"/>
</dbReference>
<dbReference type="InterPro" id="IPR053025">
    <property type="entry name" value="Mito_ATP_Synthase-Asso"/>
</dbReference>
<evidence type="ECO:0000313" key="3">
    <source>
        <dbReference type="EMBL" id="OTF82511.1"/>
    </source>
</evidence>
<keyword evidence="1" id="KW-0472">Membrane</keyword>
<dbReference type="SUPFAM" id="SSF46565">
    <property type="entry name" value="Chaperone J-domain"/>
    <property type="match status" value="1"/>
</dbReference>
<dbReference type="OrthoDB" id="291007at2759"/>
<accession>A0A1Y3BNF9</accession>
<dbReference type="InterPro" id="IPR001623">
    <property type="entry name" value="DnaJ_domain"/>
</dbReference>
<dbReference type="PANTHER" id="PTHR44873:SF1">
    <property type="entry name" value="DNAJ HOMOLOG SUBFAMILY C MEMBER 30, MITOCHONDRIAL"/>
    <property type="match status" value="1"/>
</dbReference>
<keyword evidence="4" id="KW-1185">Reference proteome</keyword>
<protein>
    <recommendedName>
        <fullName evidence="2">J domain-containing protein</fullName>
    </recommendedName>
</protein>
<dbReference type="Gene3D" id="1.10.287.110">
    <property type="entry name" value="DnaJ domain"/>
    <property type="match status" value="1"/>
</dbReference>
<dbReference type="PANTHER" id="PTHR44873">
    <property type="entry name" value="DNAJ HOMOLOG SUBFAMILY C MEMBER 30, MITOCHONDRIAL"/>
    <property type="match status" value="1"/>
</dbReference>
<dbReference type="PRINTS" id="PR00625">
    <property type="entry name" value="JDOMAIN"/>
</dbReference>
<reference evidence="3 4" key="1">
    <citation type="submission" date="2017-03" db="EMBL/GenBank/DDBJ databases">
        <title>Genome Survey of Euroglyphus maynei.</title>
        <authorList>
            <person name="Arlian L.G."/>
            <person name="Morgan M.S."/>
            <person name="Rider S.D."/>
        </authorList>
    </citation>
    <scope>NUCLEOTIDE SEQUENCE [LARGE SCALE GENOMIC DNA]</scope>
    <source>
        <strain evidence="3">Arlian Lab</strain>
        <tissue evidence="3">Whole body</tissue>
    </source>
</reference>
<dbReference type="AlphaFoldDB" id="A0A1Y3BNF9"/>
<comment type="caution">
    <text evidence="3">The sequence shown here is derived from an EMBL/GenBank/DDBJ whole genome shotgun (WGS) entry which is preliminary data.</text>
</comment>
<keyword evidence="1" id="KW-0812">Transmembrane</keyword>
<organism evidence="3 4">
    <name type="scientific">Euroglyphus maynei</name>
    <name type="common">Mayne's house dust mite</name>
    <dbReference type="NCBI Taxonomy" id="6958"/>
    <lineage>
        <taxon>Eukaryota</taxon>
        <taxon>Metazoa</taxon>
        <taxon>Ecdysozoa</taxon>
        <taxon>Arthropoda</taxon>
        <taxon>Chelicerata</taxon>
        <taxon>Arachnida</taxon>
        <taxon>Acari</taxon>
        <taxon>Acariformes</taxon>
        <taxon>Sarcoptiformes</taxon>
        <taxon>Astigmata</taxon>
        <taxon>Psoroptidia</taxon>
        <taxon>Analgoidea</taxon>
        <taxon>Pyroglyphidae</taxon>
        <taxon>Pyroglyphinae</taxon>
        <taxon>Euroglyphus</taxon>
    </lineage>
</organism>